<dbReference type="EMBL" id="NJHN03000131">
    <property type="protein sequence ID" value="KAH9412381.1"/>
    <property type="molecule type" value="Genomic_DNA"/>
</dbReference>
<evidence type="ECO:0000313" key="1">
    <source>
        <dbReference type="EMBL" id="KAH9412381.1"/>
    </source>
</evidence>
<accession>A0ABQ8IPS0</accession>
<reference evidence="1 2" key="1">
    <citation type="journal article" date="2018" name="J. Allergy Clin. Immunol.">
        <title>High-quality assembly of Dermatophagoides pteronyssinus genome and transcriptome reveals a wide range of novel allergens.</title>
        <authorList>
            <person name="Liu X.Y."/>
            <person name="Yang K.Y."/>
            <person name="Wang M.Q."/>
            <person name="Kwok J.S."/>
            <person name="Zeng X."/>
            <person name="Yang Z."/>
            <person name="Xiao X.J."/>
            <person name="Lau C.P."/>
            <person name="Li Y."/>
            <person name="Huang Z.M."/>
            <person name="Ba J.G."/>
            <person name="Yim A.K."/>
            <person name="Ouyang C.Y."/>
            <person name="Ngai S.M."/>
            <person name="Chan T.F."/>
            <person name="Leung E.L."/>
            <person name="Liu L."/>
            <person name="Liu Z.G."/>
            <person name="Tsui S.K."/>
        </authorList>
    </citation>
    <scope>NUCLEOTIDE SEQUENCE [LARGE SCALE GENOMIC DNA]</scope>
    <source>
        <strain evidence="1">Derp</strain>
    </source>
</reference>
<evidence type="ECO:0000313" key="2">
    <source>
        <dbReference type="Proteomes" id="UP000887458"/>
    </source>
</evidence>
<organism evidence="1 2">
    <name type="scientific">Dermatophagoides pteronyssinus</name>
    <name type="common">European house dust mite</name>
    <dbReference type="NCBI Taxonomy" id="6956"/>
    <lineage>
        <taxon>Eukaryota</taxon>
        <taxon>Metazoa</taxon>
        <taxon>Ecdysozoa</taxon>
        <taxon>Arthropoda</taxon>
        <taxon>Chelicerata</taxon>
        <taxon>Arachnida</taxon>
        <taxon>Acari</taxon>
        <taxon>Acariformes</taxon>
        <taxon>Sarcoptiformes</taxon>
        <taxon>Astigmata</taxon>
        <taxon>Psoroptidia</taxon>
        <taxon>Analgoidea</taxon>
        <taxon>Pyroglyphidae</taxon>
        <taxon>Dermatophagoidinae</taxon>
        <taxon>Dermatophagoides</taxon>
    </lineage>
</organism>
<reference evidence="1 2" key="2">
    <citation type="journal article" date="2022" name="Mol. Biol. Evol.">
        <title>Comparative Genomics Reveals Insights into the Divergent Evolution of Astigmatic Mites and Household Pest Adaptations.</title>
        <authorList>
            <person name="Xiong Q."/>
            <person name="Wan A.T."/>
            <person name="Liu X."/>
            <person name="Fung C.S."/>
            <person name="Xiao X."/>
            <person name="Malainual N."/>
            <person name="Hou J."/>
            <person name="Wang L."/>
            <person name="Wang M."/>
            <person name="Yang K.Y."/>
            <person name="Cui Y."/>
            <person name="Leung E.L."/>
            <person name="Nong W."/>
            <person name="Shin S.K."/>
            <person name="Au S.W."/>
            <person name="Jeong K.Y."/>
            <person name="Chew F.T."/>
            <person name="Hui J.H."/>
            <person name="Leung T.F."/>
            <person name="Tungtrongchitr A."/>
            <person name="Zhong N."/>
            <person name="Liu Z."/>
            <person name="Tsui S.K."/>
        </authorList>
    </citation>
    <scope>NUCLEOTIDE SEQUENCE [LARGE SCALE GENOMIC DNA]</scope>
    <source>
        <strain evidence="1">Derp</strain>
    </source>
</reference>
<name>A0ABQ8IPS0_DERPT</name>
<comment type="caution">
    <text evidence="1">The sequence shown here is derived from an EMBL/GenBank/DDBJ whole genome shotgun (WGS) entry which is preliminary data.</text>
</comment>
<keyword evidence="2" id="KW-1185">Reference proteome</keyword>
<protein>
    <submittedName>
        <fullName evidence="1">Uncharacterized protein</fullName>
    </submittedName>
</protein>
<gene>
    <name evidence="1" type="ORF">DERP_013624</name>
</gene>
<sequence length="158" mass="17259">MGKAYMEIICCFQLEPTPDPDARIGVADEPFPLPFPPTLPPPAMPFNANCATVEHCPEPSGATILVIAITFNATNSFNVNPNDLNANRTAHNSDTKPPASISNCAHDIIVPDDVAFNRDRLPAKFVIHCRISISNDSIHVVLLFIAENAHVDRTIFRT</sequence>
<proteinExistence type="predicted"/>
<dbReference type="Proteomes" id="UP000887458">
    <property type="component" value="Unassembled WGS sequence"/>
</dbReference>